<evidence type="ECO:0000313" key="2">
    <source>
        <dbReference type="EnsemblPlants" id="Zm00001eb314140_P001"/>
    </source>
</evidence>
<protein>
    <submittedName>
        <fullName evidence="2">Uncharacterized protein</fullName>
    </submittedName>
</protein>
<dbReference type="AlphaFoldDB" id="A0A804UDS5"/>
<accession>A0A804UDS5</accession>
<dbReference type="InParanoid" id="A0A804UDS5"/>
<reference evidence="3" key="1">
    <citation type="submission" date="2015-12" db="EMBL/GenBank/DDBJ databases">
        <title>Update maize B73 reference genome by single molecule sequencing technologies.</title>
        <authorList>
            <consortium name="Maize Genome Sequencing Project"/>
            <person name="Ware D."/>
        </authorList>
    </citation>
    <scope>NUCLEOTIDE SEQUENCE [LARGE SCALE GENOMIC DNA]</scope>
    <source>
        <strain evidence="3">cv. B73</strain>
    </source>
</reference>
<dbReference type="Proteomes" id="UP000007305">
    <property type="component" value="Chromosome 7"/>
</dbReference>
<sequence>MSVVPSLSLTRLSLDNMFLCGILDDMNRFPPIIGTTTLGWWPSRSCFVLSSGSSLLQELICGSDTTSPLSVLDHAYVHTHVLHCICACAHPCLLQGLHLQLCVLCTESFPIKKICLRADFRVCVGGLSSSGELSPSSSGSCSSFGPL</sequence>
<reference evidence="2" key="2">
    <citation type="submission" date="2019-07" db="EMBL/GenBank/DDBJ databases">
        <authorList>
            <person name="Seetharam A."/>
            <person name="Woodhouse M."/>
            <person name="Cannon E."/>
        </authorList>
    </citation>
    <scope>NUCLEOTIDE SEQUENCE [LARGE SCALE GENOMIC DNA]</scope>
    <source>
        <strain evidence="2">cv. B73</strain>
    </source>
</reference>
<keyword evidence="3" id="KW-1185">Reference proteome</keyword>
<feature type="region of interest" description="Disordered" evidence="1">
    <location>
        <begin position="128"/>
        <end position="147"/>
    </location>
</feature>
<proteinExistence type="predicted"/>
<evidence type="ECO:0000313" key="3">
    <source>
        <dbReference type="Proteomes" id="UP000007305"/>
    </source>
</evidence>
<name>A0A804UDS5_MAIZE</name>
<evidence type="ECO:0000256" key="1">
    <source>
        <dbReference type="SAM" id="MobiDB-lite"/>
    </source>
</evidence>
<dbReference type="EnsemblPlants" id="Zm00001eb314140_T001">
    <property type="protein sequence ID" value="Zm00001eb314140_P001"/>
    <property type="gene ID" value="Zm00001eb314140"/>
</dbReference>
<organism evidence="2 3">
    <name type="scientific">Zea mays</name>
    <name type="common">Maize</name>
    <dbReference type="NCBI Taxonomy" id="4577"/>
    <lineage>
        <taxon>Eukaryota</taxon>
        <taxon>Viridiplantae</taxon>
        <taxon>Streptophyta</taxon>
        <taxon>Embryophyta</taxon>
        <taxon>Tracheophyta</taxon>
        <taxon>Spermatophyta</taxon>
        <taxon>Magnoliopsida</taxon>
        <taxon>Liliopsida</taxon>
        <taxon>Poales</taxon>
        <taxon>Poaceae</taxon>
        <taxon>PACMAD clade</taxon>
        <taxon>Panicoideae</taxon>
        <taxon>Andropogonodae</taxon>
        <taxon>Andropogoneae</taxon>
        <taxon>Tripsacinae</taxon>
        <taxon>Zea</taxon>
    </lineage>
</organism>
<dbReference type="Gramene" id="Zm00001eb314140_T001">
    <property type="protein sequence ID" value="Zm00001eb314140_P001"/>
    <property type="gene ID" value="Zm00001eb314140"/>
</dbReference>
<reference evidence="2" key="3">
    <citation type="submission" date="2021-05" db="UniProtKB">
        <authorList>
            <consortium name="EnsemblPlants"/>
        </authorList>
    </citation>
    <scope>IDENTIFICATION</scope>
    <source>
        <strain evidence="2">cv. B73</strain>
    </source>
</reference>